<comment type="caution">
    <text evidence="1">The sequence shown here is derived from an EMBL/GenBank/DDBJ whole genome shotgun (WGS) entry which is preliminary data.</text>
</comment>
<accession>A0A9P6WSP2</accession>
<dbReference type="EMBL" id="JAANQT010011155">
    <property type="protein sequence ID" value="KAG1274533.1"/>
    <property type="molecule type" value="Genomic_DNA"/>
</dbReference>
<sequence length="117" mass="13162">MDLYKKKRDVLYGIIEADVAEATTISLGRLAGPGRQWQADRLAEGAGHGRQMVALGHRFARVLRADRPRIRQRLERPPVVHPPGKQVRRAAAVHVRRAGDHRRLLDAAAAAQVRRRQ</sequence>
<name>A0A9P6WSP2_RHIOR</name>
<dbReference type="AlphaFoldDB" id="A0A9P6WSP2"/>
<evidence type="ECO:0000313" key="1">
    <source>
        <dbReference type="EMBL" id="KAG1274533.1"/>
    </source>
</evidence>
<organism evidence="1 2">
    <name type="scientific">Rhizopus oryzae</name>
    <name type="common">Mucormycosis agent</name>
    <name type="synonym">Rhizopus arrhizus var. delemar</name>
    <dbReference type="NCBI Taxonomy" id="64495"/>
    <lineage>
        <taxon>Eukaryota</taxon>
        <taxon>Fungi</taxon>
        <taxon>Fungi incertae sedis</taxon>
        <taxon>Mucoromycota</taxon>
        <taxon>Mucoromycotina</taxon>
        <taxon>Mucoromycetes</taxon>
        <taxon>Mucorales</taxon>
        <taxon>Mucorineae</taxon>
        <taxon>Rhizopodaceae</taxon>
        <taxon>Rhizopus</taxon>
    </lineage>
</organism>
<dbReference type="Proteomes" id="UP000716291">
    <property type="component" value="Unassembled WGS sequence"/>
</dbReference>
<reference evidence="1" key="1">
    <citation type="journal article" date="2020" name="Microb. Genom.">
        <title>Genetic diversity of clinical and environmental Mucorales isolates obtained from an investigation of mucormycosis cases among solid organ transplant recipients.</title>
        <authorList>
            <person name="Nguyen M.H."/>
            <person name="Kaul D."/>
            <person name="Muto C."/>
            <person name="Cheng S.J."/>
            <person name="Richter R.A."/>
            <person name="Bruno V.M."/>
            <person name="Liu G."/>
            <person name="Beyhan S."/>
            <person name="Sundermann A.J."/>
            <person name="Mounaud S."/>
            <person name="Pasculle A.W."/>
            <person name="Nierman W.C."/>
            <person name="Driscoll E."/>
            <person name="Cumbie R."/>
            <person name="Clancy C.J."/>
            <person name="Dupont C.L."/>
        </authorList>
    </citation>
    <scope>NUCLEOTIDE SEQUENCE</scope>
    <source>
        <strain evidence="1">GL11</strain>
    </source>
</reference>
<protein>
    <submittedName>
        <fullName evidence="1">Uncharacterized protein</fullName>
    </submittedName>
</protein>
<keyword evidence="2" id="KW-1185">Reference proteome</keyword>
<gene>
    <name evidence="1" type="ORF">G6F64_015104</name>
</gene>
<proteinExistence type="predicted"/>
<evidence type="ECO:0000313" key="2">
    <source>
        <dbReference type="Proteomes" id="UP000716291"/>
    </source>
</evidence>